<proteinExistence type="predicted"/>
<dbReference type="RefSeq" id="WP_343810127.1">
    <property type="nucleotide sequence ID" value="NZ_BAAADS010000001.1"/>
</dbReference>
<sequence>MSEQQSPIHVYRGGYLESVHDVDVAVVNSDGEVLFSYGDPNRPTFARSSMKPFQAVPILETGAAKNFLFDAADIALFCSSHNGEPIHRSRILSLLEKVGEGENSLQCGTHIPRDIESYKKLIRDGKELTPVYSNCSGKHTGMLATCTYLNEETGTYRELDHPHQQRILNVISTICDFNKKAIGIGVDGCGVPVHQLPLKKIAKGFACLSQPGRMIDQTYSESLRTIRNSMMEYPEMVAGTNRFDTDLMNAFDGGIVAKAGAEGVQCIGLVDSGLGIAIKVEDGNGRAASVAAMKVLEELKIGDEETKSKLKSYTEPTVKNMAGNAVGKITAEFQLQNREYAN</sequence>
<keyword evidence="2" id="KW-1185">Reference proteome</keyword>
<dbReference type="PANTHER" id="PTHR42110">
    <property type="entry name" value="L-ASPARAGINASE, PUTATIVE (AFU_ORTHOLOGUE AFUA_3G11890)-RELATED"/>
    <property type="match status" value="1"/>
</dbReference>
<gene>
    <name evidence="1" type="ORF">GCM10009001_05840</name>
</gene>
<name>A0ABN1FK40_9BACI</name>
<comment type="caution">
    <text evidence="1">The sequence shown here is derived from an EMBL/GenBank/DDBJ whole genome shotgun (WGS) entry which is preliminary data.</text>
</comment>
<dbReference type="PANTHER" id="PTHR42110:SF1">
    <property type="entry name" value="L-ASPARAGINASE, PUTATIVE (AFU_ORTHOLOGUE AFUA_3G11890)-RELATED"/>
    <property type="match status" value="1"/>
</dbReference>
<accession>A0ABN1FK40</accession>
<dbReference type="Proteomes" id="UP001500866">
    <property type="component" value="Unassembled WGS sequence"/>
</dbReference>
<dbReference type="InterPro" id="IPR010349">
    <property type="entry name" value="Asparaginase_II"/>
</dbReference>
<evidence type="ECO:0000313" key="2">
    <source>
        <dbReference type="Proteomes" id="UP001500866"/>
    </source>
</evidence>
<organism evidence="1 2">
    <name type="scientific">Virgibacillus siamensis</name>
    <dbReference type="NCBI Taxonomy" id="480071"/>
    <lineage>
        <taxon>Bacteria</taxon>
        <taxon>Bacillati</taxon>
        <taxon>Bacillota</taxon>
        <taxon>Bacilli</taxon>
        <taxon>Bacillales</taxon>
        <taxon>Bacillaceae</taxon>
        <taxon>Virgibacillus</taxon>
    </lineage>
</organism>
<evidence type="ECO:0000313" key="1">
    <source>
        <dbReference type="EMBL" id="GAA0592486.1"/>
    </source>
</evidence>
<reference evidence="1 2" key="1">
    <citation type="journal article" date="2019" name="Int. J. Syst. Evol. Microbiol.">
        <title>The Global Catalogue of Microorganisms (GCM) 10K type strain sequencing project: providing services to taxonomists for standard genome sequencing and annotation.</title>
        <authorList>
            <consortium name="The Broad Institute Genomics Platform"/>
            <consortium name="The Broad Institute Genome Sequencing Center for Infectious Disease"/>
            <person name="Wu L."/>
            <person name="Ma J."/>
        </authorList>
    </citation>
    <scope>NUCLEOTIDE SEQUENCE [LARGE SCALE GENOMIC DNA]</scope>
    <source>
        <strain evidence="1 2">JCM 15395</strain>
    </source>
</reference>
<protein>
    <submittedName>
        <fullName evidence="1">Asparaginase</fullName>
    </submittedName>
</protein>
<dbReference type="Pfam" id="PF06089">
    <property type="entry name" value="Asparaginase_II"/>
    <property type="match status" value="1"/>
</dbReference>
<dbReference type="EMBL" id="BAAADS010000001">
    <property type="protein sequence ID" value="GAA0592486.1"/>
    <property type="molecule type" value="Genomic_DNA"/>
</dbReference>